<protein>
    <recommendedName>
        <fullName evidence="6">Retrotransposon Copia-like N-terminal domain-containing protein</fullName>
    </recommendedName>
</protein>
<reference evidence="4" key="1">
    <citation type="submission" date="2024-03" db="EMBL/GenBank/DDBJ databases">
        <title>WGS assembly of Saponaria officinalis var. Norfolk2.</title>
        <authorList>
            <person name="Jenkins J."/>
            <person name="Shu S."/>
            <person name="Grimwood J."/>
            <person name="Barry K."/>
            <person name="Goodstein D."/>
            <person name="Schmutz J."/>
            <person name="Leebens-Mack J."/>
            <person name="Osbourn A."/>
        </authorList>
    </citation>
    <scope>NUCLEOTIDE SEQUENCE [LARGE SCALE GENOMIC DNA]</scope>
    <source>
        <strain evidence="4">JIC</strain>
    </source>
</reference>
<feature type="domain" description="Retrovirus-related Pol polyprotein from transposon TNT 1-94-like beta-barrel" evidence="3">
    <location>
        <begin position="317"/>
        <end position="390"/>
    </location>
</feature>
<dbReference type="PANTHER" id="PTHR37610:SF101">
    <property type="entry name" value="(RAPE) HYPOTHETICAL PROTEIN"/>
    <property type="match status" value="1"/>
</dbReference>
<dbReference type="Pfam" id="PF14244">
    <property type="entry name" value="Retrotran_gag_3"/>
    <property type="match status" value="1"/>
</dbReference>
<evidence type="ECO:0000313" key="5">
    <source>
        <dbReference type="Proteomes" id="UP001443914"/>
    </source>
</evidence>
<comment type="caution">
    <text evidence="4">The sequence shown here is derived from an EMBL/GenBank/DDBJ whole genome shotgun (WGS) entry which is preliminary data.</text>
</comment>
<evidence type="ECO:0000313" key="4">
    <source>
        <dbReference type="EMBL" id="KAK9714575.1"/>
    </source>
</evidence>
<evidence type="ECO:0000256" key="1">
    <source>
        <dbReference type="SAM" id="MobiDB-lite"/>
    </source>
</evidence>
<gene>
    <name evidence="4" type="ORF">RND81_06G104700</name>
</gene>
<dbReference type="EMBL" id="JBDFQZ010000006">
    <property type="protein sequence ID" value="KAK9714575.1"/>
    <property type="molecule type" value="Genomic_DNA"/>
</dbReference>
<dbReference type="Pfam" id="PF22936">
    <property type="entry name" value="Pol_BBD"/>
    <property type="match status" value="1"/>
</dbReference>
<organism evidence="4 5">
    <name type="scientific">Saponaria officinalis</name>
    <name type="common">Common soapwort</name>
    <name type="synonym">Lychnis saponaria</name>
    <dbReference type="NCBI Taxonomy" id="3572"/>
    <lineage>
        <taxon>Eukaryota</taxon>
        <taxon>Viridiplantae</taxon>
        <taxon>Streptophyta</taxon>
        <taxon>Embryophyta</taxon>
        <taxon>Tracheophyta</taxon>
        <taxon>Spermatophyta</taxon>
        <taxon>Magnoliopsida</taxon>
        <taxon>eudicotyledons</taxon>
        <taxon>Gunneridae</taxon>
        <taxon>Pentapetalae</taxon>
        <taxon>Caryophyllales</taxon>
        <taxon>Caryophyllaceae</taxon>
        <taxon>Caryophylleae</taxon>
        <taxon>Saponaria</taxon>
    </lineage>
</organism>
<evidence type="ECO:0008006" key="6">
    <source>
        <dbReference type="Google" id="ProtNLM"/>
    </source>
</evidence>
<evidence type="ECO:0000259" key="3">
    <source>
        <dbReference type="Pfam" id="PF22936"/>
    </source>
</evidence>
<name>A0AAW1KBE7_SAPOF</name>
<sequence>MSNDDIPPPLPKLEPNSPFYLGPQDRPGDFITLVRLRLDNFDDWSYAIRVSLLSRRKFGFLDGTISDPIPPCTKEDWTTIHCMLVSWIFNTITPEVRSMLSNYDNANILWDDLNERFSVVNRPRIQQLKADINRCVQTKTIQLRSTLLSQDRLPSLNRAFKEASQEERDRGITQLSHDEPAVVGFAVKPAPHVSPFSSNVKPNRQCSHCNKTRHDISTCFDIHGVVDWWSEKYGKKTNSKGRGKPAMGTSSSVGRGHTLVKAHATPLDSSIDDPVVPSLLTTPPPVFPALQWQSIVAAFGTPSNLNHLPGKLSTLPWIIDTGCSHHVTGDLASLLNARNVTACPVGLPDGKTVFATKEGVICLTENITLHNVLFVPHLPCNLISVSQLVDDLTCLI</sequence>
<dbReference type="Proteomes" id="UP001443914">
    <property type="component" value="Unassembled WGS sequence"/>
</dbReference>
<dbReference type="PANTHER" id="PTHR37610">
    <property type="entry name" value="CCHC-TYPE DOMAIN-CONTAINING PROTEIN"/>
    <property type="match status" value="1"/>
</dbReference>
<evidence type="ECO:0000259" key="2">
    <source>
        <dbReference type="Pfam" id="PF14244"/>
    </source>
</evidence>
<feature type="domain" description="Retrotransposon Copia-like N-terminal" evidence="2">
    <location>
        <begin position="23"/>
        <end position="68"/>
    </location>
</feature>
<keyword evidence="5" id="KW-1185">Reference proteome</keyword>
<dbReference type="AlphaFoldDB" id="A0AAW1KBE7"/>
<dbReference type="InterPro" id="IPR029472">
    <property type="entry name" value="Copia-like_N"/>
</dbReference>
<proteinExistence type="predicted"/>
<feature type="region of interest" description="Disordered" evidence="1">
    <location>
        <begin position="236"/>
        <end position="255"/>
    </location>
</feature>
<dbReference type="InterPro" id="IPR054722">
    <property type="entry name" value="PolX-like_BBD"/>
</dbReference>
<accession>A0AAW1KBE7</accession>